<evidence type="ECO:0000313" key="2">
    <source>
        <dbReference type="EMBL" id="QBQ53726.1"/>
    </source>
</evidence>
<evidence type="ECO:0000256" key="1">
    <source>
        <dbReference type="SAM" id="Phobius"/>
    </source>
</evidence>
<dbReference type="AlphaFoldDB" id="A0A4P7BZ60"/>
<dbReference type="Pfam" id="PF11137">
    <property type="entry name" value="DUF2909"/>
    <property type="match status" value="1"/>
</dbReference>
<evidence type="ECO:0000313" key="3">
    <source>
        <dbReference type="Proteomes" id="UP000294325"/>
    </source>
</evidence>
<dbReference type="EMBL" id="CP038033">
    <property type="protein sequence ID" value="QBQ53726.1"/>
    <property type="molecule type" value="Genomic_DNA"/>
</dbReference>
<name>A0A4P7BZ60_9GAMM</name>
<dbReference type="RefSeq" id="WP_134356738.1">
    <property type="nucleotide sequence ID" value="NZ_CP038033.1"/>
</dbReference>
<keyword evidence="1" id="KW-1133">Transmembrane helix</keyword>
<keyword evidence="1 2" id="KW-0812">Transmembrane</keyword>
<dbReference type="InterPro" id="IPR021313">
    <property type="entry name" value="DUF2909"/>
</dbReference>
<dbReference type="NCBIfam" id="NF033233">
    <property type="entry name" value="twin_helix"/>
    <property type="match status" value="1"/>
</dbReference>
<keyword evidence="3" id="KW-1185">Reference proteome</keyword>
<reference evidence="2 3" key="1">
    <citation type="submission" date="2019-03" db="EMBL/GenBank/DDBJ databases">
        <title>The genome sequence of Nitrosococcus wardiae strain D1FHST reveals the archetypal metabolic capacity of ammonia-oxidizing Gammaproteobacteria.</title>
        <authorList>
            <person name="Wang L."/>
            <person name="Lim C.K."/>
            <person name="Hanson T.E."/>
            <person name="Dang H."/>
            <person name="Klotz M.G."/>
        </authorList>
    </citation>
    <scope>NUCLEOTIDE SEQUENCE [LARGE SCALE GENOMIC DNA]</scope>
    <source>
        <strain evidence="2 3">D1FHS</strain>
    </source>
</reference>
<gene>
    <name evidence="2" type="ORF">E3U44_03780</name>
</gene>
<protein>
    <submittedName>
        <fullName evidence="2">Twin transmembrane helix small protein</fullName>
    </submittedName>
</protein>
<dbReference type="Proteomes" id="UP000294325">
    <property type="component" value="Chromosome"/>
</dbReference>
<proteinExistence type="predicted"/>
<keyword evidence="1" id="KW-0472">Membrane</keyword>
<feature type="transmembrane region" description="Helical" evidence="1">
    <location>
        <begin position="40"/>
        <end position="64"/>
    </location>
</feature>
<dbReference type="OrthoDB" id="5772356at2"/>
<accession>A0A4P7BZ60</accession>
<organism evidence="2 3">
    <name type="scientific">Nitrosococcus wardiae</name>
    <dbReference type="NCBI Taxonomy" id="1814290"/>
    <lineage>
        <taxon>Bacteria</taxon>
        <taxon>Pseudomonadati</taxon>
        <taxon>Pseudomonadota</taxon>
        <taxon>Gammaproteobacteria</taxon>
        <taxon>Chromatiales</taxon>
        <taxon>Chromatiaceae</taxon>
        <taxon>Nitrosococcus</taxon>
    </lineage>
</organism>
<sequence length="82" mass="8873">MIFKLLVIALLISILYALGSALFALIRSGGSSDDRMVKALTFRIALSLGLFILLMLGYATGLITPNTIVPAEKMEEIQSSQQ</sequence>
<dbReference type="KEGG" id="nwr:E3U44_03780"/>